<organism evidence="1 2">
    <name type="scientific">Mycena albidolilacea</name>
    <dbReference type="NCBI Taxonomy" id="1033008"/>
    <lineage>
        <taxon>Eukaryota</taxon>
        <taxon>Fungi</taxon>
        <taxon>Dikarya</taxon>
        <taxon>Basidiomycota</taxon>
        <taxon>Agaricomycotina</taxon>
        <taxon>Agaricomycetes</taxon>
        <taxon>Agaricomycetidae</taxon>
        <taxon>Agaricales</taxon>
        <taxon>Marasmiineae</taxon>
        <taxon>Mycenaceae</taxon>
        <taxon>Mycena</taxon>
    </lineage>
</organism>
<reference evidence="1" key="1">
    <citation type="submission" date="2023-03" db="EMBL/GenBank/DDBJ databases">
        <title>Massive genome expansion in bonnet fungi (Mycena s.s.) driven by repeated elements and novel gene families across ecological guilds.</title>
        <authorList>
            <consortium name="Lawrence Berkeley National Laboratory"/>
            <person name="Harder C.B."/>
            <person name="Miyauchi S."/>
            <person name="Viragh M."/>
            <person name="Kuo A."/>
            <person name="Thoen E."/>
            <person name="Andreopoulos B."/>
            <person name="Lu D."/>
            <person name="Skrede I."/>
            <person name="Drula E."/>
            <person name="Henrissat B."/>
            <person name="Morin E."/>
            <person name="Kohler A."/>
            <person name="Barry K."/>
            <person name="LaButti K."/>
            <person name="Morin E."/>
            <person name="Salamov A."/>
            <person name="Lipzen A."/>
            <person name="Mereny Z."/>
            <person name="Hegedus B."/>
            <person name="Baldrian P."/>
            <person name="Stursova M."/>
            <person name="Weitz H."/>
            <person name="Taylor A."/>
            <person name="Grigoriev I.V."/>
            <person name="Nagy L.G."/>
            <person name="Martin F."/>
            <person name="Kauserud H."/>
        </authorList>
    </citation>
    <scope>NUCLEOTIDE SEQUENCE</scope>
    <source>
        <strain evidence="1">CBHHK002</strain>
    </source>
</reference>
<gene>
    <name evidence="1" type="ORF">DFH08DRAFT_510810</name>
</gene>
<dbReference type="EMBL" id="JARIHO010000009">
    <property type="protein sequence ID" value="KAJ7355901.1"/>
    <property type="molecule type" value="Genomic_DNA"/>
</dbReference>
<proteinExistence type="predicted"/>
<dbReference type="Proteomes" id="UP001218218">
    <property type="component" value="Unassembled WGS sequence"/>
</dbReference>
<name>A0AAD7AEK4_9AGAR</name>
<sequence length="460" mass="52052">MSSQGSRANPRFQMASFPPEILCEIFLACIPAIGNTEGLPAYFPYGITHVCRHWYTTALGFRKLWSFLDVEQTDENQFGDCLEFYVMEEYLERSGEHPLTFRMAYSYDTMHYQTYLECLGDYSERWQSVVLENPNYLALEYLSKFGPSEYPLLRSLVCINCRFNQDAIGHGRLLDPIPWSQLERYQEHDVSWSNSARQWEVIAQLTNVVDLRASFFGPNENNTPIKMPHLRFASLAVGPLAGSPDLLLDRFDFSRIEGLNLKLPENLPAALSPVPNQLKGLKILRLCGSLDAISNGALVDILTEIKGLPDFAVELAGVDAVHLFSALTPTDRVLVPQLRVLRVARCTPLADGELDALLEMLRQRFGKGNGPGVDYARLKWFEFLLEALPLRYDPILDDVVPPPDVPSTMFDTLEALRTSEGWDIRANRDPRANKNGNGDDFWADEMDDELLYRTATASRA</sequence>
<evidence type="ECO:0000313" key="1">
    <source>
        <dbReference type="EMBL" id="KAJ7355901.1"/>
    </source>
</evidence>
<evidence type="ECO:0008006" key="3">
    <source>
        <dbReference type="Google" id="ProtNLM"/>
    </source>
</evidence>
<protein>
    <recommendedName>
        <fullName evidence="3">F-box domain-containing protein</fullName>
    </recommendedName>
</protein>
<keyword evidence="2" id="KW-1185">Reference proteome</keyword>
<evidence type="ECO:0000313" key="2">
    <source>
        <dbReference type="Proteomes" id="UP001218218"/>
    </source>
</evidence>
<accession>A0AAD7AEK4</accession>
<dbReference type="AlphaFoldDB" id="A0AAD7AEK4"/>
<comment type="caution">
    <text evidence="1">The sequence shown here is derived from an EMBL/GenBank/DDBJ whole genome shotgun (WGS) entry which is preliminary data.</text>
</comment>